<name>A0A5D3AI53_9TREE</name>
<keyword evidence="2" id="KW-1185">Reference proteome</keyword>
<comment type="caution">
    <text evidence="1">The sequence shown here is derived from an EMBL/GenBank/DDBJ whole genome shotgun (WGS) entry which is preliminary data.</text>
</comment>
<sequence>MKQSRPSRKSRRQAMGGGVIGFTKMFGLHAHIIEDTSPMPNSSRFSFGATNLREKDLVASWPVTRVYHNLYTQDLASSFAQSPMRDAYRIDILTWKLDHVQSCSPGARQYLAIPLIPDSRKLYQCVTCRFFFGATNLREDALEASWPATLAYSAGLGAL</sequence>
<proteinExistence type="predicted"/>
<dbReference type="AlphaFoldDB" id="A0A5D3AI53"/>
<evidence type="ECO:0000313" key="1">
    <source>
        <dbReference type="EMBL" id="TYJ51267.1"/>
    </source>
</evidence>
<gene>
    <name evidence="1" type="ORF">B9479_008172</name>
</gene>
<organism evidence="1 2">
    <name type="scientific">Cryptococcus floricola</name>
    <dbReference type="NCBI Taxonomy" id="2591691"/>
    <lineage>
        <taxon>Eukaryota</taxon>
        <taxon>Fungi</taxon>
        <taxon>Dikarya</taxon>
        <taxon>Basidiomycota</taxon>
        <taxon>Agaricomycotina</taxon>
        <taxon>Tremellomycetes</taxon>
        <taxon>Tremellales</taxon>
        <taxon>Cryptococcaceae</taxon>
        <taxon>Cryptococcus</taxon>
    </lineage>
</organism>
<accession>A0A5D3AI53</accession>
<evidence type="ECO:0000313" key="2">
    <source>
        <dbReference type="Proteomes" id="UP000322245"/>
    </source>
</evidence>
<dbReference type="EMBL" id="NIDF01000300">
    <property type="protein sequence ID" value="TYJ51267.1"/>
    <property type="molecule type" value="Genomic_DNA"/>
</dbReference>
<dbReference type="Proteomes" id="UP000322245">
    <property type="component" value="Unassembled WGS sequence"/>
</dbReference>
<reference evidence="1 2" key="1">
    <citation type="submission" date="2017-05" db="EMBL/GenBank/DDBJ databases">
        <title>The Genome Sequence of Tsuchiyaea wingfieldii DSM 27421.</title>
        <authorList>
            <person name="Cuomo C."/>
            <person name="Passer A."/>
            <person name="Billmyre B."/>
            <person name="Heitman J."/>
        </authorList>
    </citation>
    <scope>NUCLEOTIDE SEQUENCE [LARGE SCALE GENOMIC DNA]</scope>
    <source>
        <strain evidence="1 2">DSM 27421</strain>
    </source>
</reference>
<protein>
    <submittedName>
        <fullName evidence="1">Uncharacterized protein</fullName>
    </submittedName>
</protein>